<dbReference type="InterPro" id="IPR014202">
    <property type="entry name" value="Spore_II_R"/>
</dbReference>
<protein>
    <submittedName>
        <fullName evidence="2">Stage II sporulation protein R</fullName>
    </submittedName>
</protein>
<reference evidence="2" key="1">
    <citation type="journal article" date="2021" name="PeerJ">
        <title>Extensive microbial diversity within the chicken gut microbiome revealed by metagenomics and culture.</title>
        <authorList>
            <person name="Gilroy R."/>
            <person name="Ravi A."/>
            <person name="Getino M."/>
            <person name="Pursley I."/>
            <person name="Horton D.L."/>
            <person name="Alikhan N.F."/>
            <person name="Baker D."/>
            <person name="Gharbi K."/>
            <person name="Hall N."/>
            <person name="Watson M."/>
            <person name="Adriaenssens E.M."/>
            <person name="Foster-Nyarko E."/>
            <person name="Jarju S."/>
            <person name="Secka A."/>
            <person name="Antonio M."/>
            <person name="Oren A."/>
            <person name="Chaudhuri R.R."/>
            <person name="La Ragione R."/>
            <person name="Hildebrand F."/>
            <person name="Pallen M.J."/>
        </authorList>
    </citation>
    <scope>NUCLEOTIDE SEQUENCE</scope>
    <source>
        <strain evidence="2">CHK33-7979</strain>
    </source>
</reference>
<reference evidence="2" key="2">
    <citation type="submission" date="2021-04" db="EMBL/GenBank/DDBJ databases">
        <authorList>
            <person name="Gilroy R."/>
        </authorList>
    </citation>
    <scope>NUCLEOTIDE SEQUENCE</scope>
    <source>
        <strain evidence="2">CHK33-7979</strain>
    </source>
</reference>
<dbReference type="Proteomes" id="UP000886824">
    <property type="component" value="Unassembled WGS sequence"/>
</dbReference>
<evidence type="ECO:0000313" key="2">
    <source>
        <dbReference type="EMBL" id="HIY73571.1"/>
    </source>
</evidence>
<gene>
    <name evidence="2" type="primary">spoIIR</name>
    <name evidence="2" type="ORF">H9826_06310</name>
</gene>
<sequence length="212" mass="23107">MELVQKRQRRRVRRWEAALMAGLAIALLTGVWLDREQTALAQQVVRLHVIANSDSAADQALKLQVRDRVLERAAEVCAGVQSAEEAAQTLRQALPALEEAARQAVSEAGERCSVTVSLEDGVWFPTKTYDGFALPQGKYTALRVILGEGAGQNWWCVVFPPLCQGSAVEAQPAMAALGEKEAALLTGDGEGYVIKFRAMELWEGLCRWAEGG</sequence>
<proteinExistence type="predicted"/>
<keyword evidence="1" id="KW-0175">Coiled coil</keyword>
<dbReference type="NCBIfam" id="TIGR02837">
    <property type="entry name" value="spore_II_R"/>
    <property type="match status" value="1"/>
</dbReference>
<dbReference type="Pfam" id="PF09551">
    <property type="entry name" value="Spore_II_R"/>
    <property type="match status" value="1"/>
</dbReference>
<feature type="coiled-coil region" evidence="1">
    <location>
        <begin position="80"/>
        <end position="107"/>
    </location>
</feature>
<dbReference type="AlphaFoldDB" id="A0A9D2CD66"/>
<organism evidence="2 3">
    <name type="scientific">Candidatus Intestinimonas merdavium</name>
    <dbReference type="NCBI Taxonomy" id="2838622"/>
    <lineage>
        <taxon>Bacteria</taxon>
        <taxon>Bacillati</taxon>
        <taxon>Bacillota</taxon>
        <taxon>Clostridia</taxon>
        <taxon>Eubacteriales</taxon>
        <taxon>Intestinimonas</taxon>
    </lineage>
</organism>
<evidence type="ECO:0000313" key="3">
    <source>
        <dbReference type="Proteomes" id="UP000886824"/>
    </source>
</evidence>
<evidence type="ECO:0000256" key="1">
    <source>
        <dbReference type="SAM" id="Coils"/>
    </source>
</evidence>
<name>A0A9D2CD66_9FIRM</name>
<dbReference type="EMBL" id="DXCX01000065">
    <property type="protein sequence ID" value="HIY73571.1"/>
    <property type="molecule type" value="Genomic_DNA"/>
</dbReference>
<accession>A0A9D2CD66</accession>
<comment type="caution">
    <text evidence="2">The sequence shown here is derived from an EMBL/GenBank/DDBJ whole genome shotgun (WGS) entry which is preliminary data.</text>
</comment>